<dbReference type="PANTHER" id="PTHR32552:SF81">
    <property type="entry name" value="TONB-DEPENDENT OUTER MEMBRANE RECEPTOR"/>
    <property type="match status" value="1"/>
</dbReference>
<dbReference type="SUPFAM" id="SSF56935">
    <property type="entry name" value="Porins"/>
    <property type="match status" value="1"/>
</dbReference>
<keyword evidence="14" id="KW-0732">Signal</keyword>
<evidence type="ECO:0000256" key="6">
    <source>
        <dbReference type="ARBA" id="ARBA00023004"/>
    </source>
</evidence>
<dbReference type="AlphaFoldDB" id="A0A6M2BTD9"/>
<name>A0A6M2BTD9_9GAMM</name>
<evidence type="ECO:0000256" key="3">
    <source>
        <dbReference type="ARBA" id="ARBA00022452"/>
    </source>
</evidence>
<evidence type="ECO:0000256" key="2">
    <source>
        <dbReference type="ARBA" id="ARBA00022448"/>
    </source>
</evidence>
<dbReference type="InterPro" id="IPR036942">
    <property type="entry name" value="Beta-barrel_TonB_sf"/>
</dbReference>
<evidence type="ECO:0000256" key="11">
    <source>
        <dbReference type="PROSITE-ProRule" id="PRU01360"/>
    </source>
</evidence>
<dbReference type="GO" id="GO:0009279">
    <property type="term" value="C:cell outer membrane"/>
    <property type="evidence" value="ECO:0007669"/>
    <property type="project" value="UniProtKB-SubCell"/>
</dbReference>
<dbReference type="Pfam" id="PF07715">
    <property type="entry name" value="Plug"/>
    <property type="match status" value="1"/>
</dbReference>
<dbReference type="PANTHER" id="PTHR32552">
    <property type="entry name" value="FERRICHROME IRON RECEPTOR-RELATED"/>
    <property type="match status" value="1"/>
</dbReference>
<feature type="domain" description="TonB-dependent receptor plug" evidence="16">
    <location>
        <begin position="123"/>
        <end position="229"/>
    </location>
</feature>
<feature type="compositionally biased region" description="Low complexity" evidence="13">
    <location>
        <begin position="36"/>
        <end position="79"/>
    </location>
</feature>
<keyword evidence="7" id="KW-0406">Ion transport</keyword>
<keyword evidence="6" id="KW-0408">Iron</keyword>
<feature type="signal peptide" evidence="14">
    <location>
        <begin position="1"/>
        <end position="27"/>
    </location>
</feature>
<dbReference type="GO" id="GO:0006826">
    <property type="term" value="P:iron ion transport"/>
    <property type="evidence" value="ECO:0007669"/>
    <property type="project" value="UniProtKB-KW"/>
</dbReference>
<keyword evidence="4" id="KW-0410">Iron transport</keyword>
<keyword evidence="9 11" id="KW-0472">Membrane</keyword>
<evidence type="ECO:0000256" key="4">
    <source>
        <dbReference type="ARBA" id="ARBA00022496"/>
    </source>
</evidence>
<dbReference type="Proteomes" id="UP000472676">
    <property type="component" value="Unassembled WGS sequence"/>
</dbReference>
<evidence type="ECO:0000256" key="14">
    <source>
        <dbReference type="SAM" id="SignalP"/>
    </source>
</evidence>
<dbReference type="RefSeq" id="WP_166257028.1">
    <property type="nucleotide sequence ID" value="NZ_JAAMOW010000005.1"/>
</dbReference>
<evidence type="ECO:0000256" key="7">
    <source>
        <dbReference type="ARBA" id="ARBA00023065"/>
    </source>
</evidence>
<keyword evidence="3 11" id="KW-1134">Transmembrane beta strand</keyword>
<dbReference type="InterPro" id="IPR039426">
    <property type="entry name" value="TonB-dep_rcpt-like"/>
</dbReference>
<dbReference type="Pfam" id="PF00593">
    <property type="entry name" value="TonB_dep_Rec_b-barrel"/>
    <property type="match status" value="1"/>
</dbReference>
<evidence type="ECO:0000256" key="8">
    <source>
        <dbReference type="ARBA" id="ARBA00023077"/>
    </source>
</evidence>
<dbReference type="InterPro" id="IPR000531">
    <property type="entry name" value="Beta-barrel_TonB"/>
</dbReference>
<dbReference type="InterPro" id="IPR012910">
    <property type="entry name" value="Plug_dom"/>
</dbReference>
<evidence type="ECO:0000259" key="15">
    <source>
        <dbReference type="Pfam" id="PF00593"/>
    </source>
</evidence>
<feature type="region of interest" description="Disordered" evidence="13">
    <location>
        <begin position="36"/>
        <end position="102"/>
    </location>
</feature>
<gene>
    <name evidence="17" type="ORF">G7Y85_11950</name>
</gene>
<keyword evidence="18" id="KW-1185">Reference proteome</keyword>
<evidence type="ECO:0000256" key="13">
    <source>
        <dbReference type="SAM" id="MobiDB-lite"/>
    </source>
</evidence>
<comment type="similarity">
    <text evidence="11 12">Belongs to the TonB-dependent receptor family.</text>
</comment>
<evidence type="ECO:0000256" key="10">
    <source>
        <dbReference type="ARBA" id="ARBA00023237"/>
    </source>
</evidence>
<keyword evidence="5 11" id="KW-0812">Transmembrane</keyword>
<dbReference type="Gene3D" id="2.40.170.20">
    <property type="entry name" value="TonB-dependent receptor, beta-barrel domain"/>
    <property type="match status" value="2"/>
</dbReference>
<keyword evidence="2 11" id="KW-0813">Transport</keyword>
<evidence type="ECO:0000256" key="5">
    <source>
        <dbReference type="ARBA" id="ARBA00022692"/>
    </source>
</evidence>
<keyword evidence="10 11" id="KW-0998">Cell outer membrane</keyword>
<accession>A0A6M2BTD9</accession>
<comment type="caution">
    <text evidence="17">The sequence shown here is derived from an EMBL/GenBank/DDBJ whole genome shotgun (WGS) entry which is preliminary data.</text>
</comment>
<protein>
    <submittedName>
        <fullName evidence="17">TonB-dependent receptor</fullName>
    </submittedName>
</protein>
<organism evidence="17 18">
    <name type="scientific">Solimonas terrae</name>
    <dbReference type="NCBI Taxonomy" id="1396819"/>
    <lineage>
        <taxon>Bacteria</taxon>
        <taxon>Pseudomonadati</taxon>
        <taxon>Pseudomonadota</taxon>
        <taxon>Gammaproteobacteria</taxon>
        <taxon>Nevskiales</taxon>
        <taxon>Nevskiaceae</taxon>
        <taxon>Solimonas</taxon>
    </lineage>
</organism>
<comment type="subcellular location">
    <subcellularLocation>
        <location evidence="1 11">Cell outer membrane</location>
        <topology evidence="1 11">Multi-pass membrane protein</topology>
    </subcellularLocation>
</comment>
<evidence type="ECO:0000313" key="17">
    <source>
        <dbReference type="EMBL" id="NGY05485.1"/>
    </source>
</evidence>
<feature type="chain" id="PRO_5027052323" evidence="14">
    <location>
        <begin position="28"/>
        <end position="877"/>
    </location>
</feature>
<dbReference type="PROSITE" id="PS52016">
    <property type="entry name" value="TONB_DEPENDENT_REC_3"/>
    <property type="match status" value="1"/>
</dbReference>
<dbReference type="EMBL" id="JAAMOW010000005">
    <property type="protein sequence ID" value="NGY05485.1"/>
    <property type="molecule type" value="Genomic_DNA"/>
</dbReference>
<evidence type="ECO:0000256" key="9">
    <source>
        <dbReference type="ARBA" id="ARBA00023136"/>
    </source>
</evidence>
<reference evidence="17 18" key="1">
    <citation type="journal article" date="2014" name="Int. J. Syst. Evol. Microbiol.">
        <title>Solimonas terrae sp. nov., isolated from soil.</title>
        <authorList>
            <person name="Kim S.J."/>
            <person name="Moon J.Y."/>
            <person name="Weon H.Y."/>
            <person name="Ahn J.H."/>
            <person name="Chen W.M."/>
            <person name="Kwon S.W."/>
        </authorList>
    </citation>
    <scope>NUCLEOTIDE SEQUENCE [LARGE SCALE GENOMIC DNA]</scope>
    <source>
        <strain evidence="17 18">KIS83-12</strain>
    </source>
</reference>
<evidence type="ECO:0000256" key="12">
    <source>
        <dbReference type="RuleBase" id="RU003357"/>
    </source>
</evidence>
<evidence type="ECO:0000256" key="1">
    <source>
        <dbReference type="ARBA" id="ARBA00004571"/>
    </source>
</evidence>
<evidence type="ECO:0000259" key="16">
    <source>
        <dbReference type="Pfam" id="PF07715"/>
    </source>
</evidence>
<sequence>MSTESRLALAFALSAALPAALPTMAWAQDQTAGDSVDVPVASDGAAGAAPADDATGASSTADPSQAPAGADATADAAAPEPYPGTLAVGNDEPPPVDAGKAAPAGNRLMAEVIVTAQKREENIQKVPISITAFSADALDAKGIDDAKGLAQATPGMYYGQTVNFAVIYIRGVGSDAFLPDSDPSIATYIDGIYYPFANGLSQAFGAVERVEVLKGPQGTLFGRNSTGGAINTVTKSPGPDFESSLLASYASYNDMKLRGYVNIPIVDSLAASLSVVHNEEDSYYKGTIDNPATPLNLGGDASTARSLPGTTENAARVKLKWDILDNLDFNIAGFVDLTQGLSSSAMPNVDPSLIQKSLDTLYGVTTVQPGTYRTDVDVPGYFRSNNKVVYGQFNYRPDWLDVKLLGSHQKIVADNYFDFDGTRVPFIEFGAPGQFADVTTGELQLVSKKDGMLPDWLDGIVGLYYFKEKSGFPDNRLSVLGGLSNGQIAGIPLPSALTGLLTGGGPLANLLNTLTDGLGLPNGGVPNGVDVSLHDQLGTKSWAAYTQETVHFNDSFSFTAGVRYQQEQRHVIQSDVLLINTDGSEAPLLSFNTPSKKSHDLSPKFVLDYNFTKDVMTYLSWTKGYKSGTFKTVNVYTQPQYVKPETVETTELGIKSTFLDGALRFNAAAFQNKIHDMQVQFISVLGGGVAQLENAPGARIRGAEFDTQWTPLRTLDPGLVVAGGLTYLHGIFTSYPQGSGYGLTDGIFFGRLPGGINTGQDFTGNKITRTPKLSGSFGLNQIIDGIGNGNIELAADLYYNSGFYYLAQNSPTSKQDSYYVVNASVSYLYEPWHFRTTVFGKNLTDERYTYSKFILDTGTLEYLAPPRTFGIRLGLDF</sequence>
<feature type="domain" description="TonB-dependent receptor-like beta-barrel" evidence="15">
    <location>
        <begin position="374"/>
        <end position="843"/>
    </location>
</feature>
<proteinExistence type="inferred from homology"/>
<evidence type="ECO:0000313" key="18">
    <source>
        <dbReference type="Proteomes" id="UP000472676"/>
    </source>
</evidence>
<keyword evidence="8 12" id="KW-0798">TonB box</keyword>
<keyword evidence="17" id="KW-0675">Receptor</keyword>